<dbReference type="InterPro" id="IPR041106">
    <property type="entry name" value="XRN1_D2_D3"/>
</dbReference>
<dbReference type="Pfam" id="PF18334">
    <property type="entry name" value="XRN1_D2_D3"/>
    <property type="match status" value="1"/>
</dbReference>
<feature type="domain" description="Xrn1 N-terminal" evidence="14">
    <location>
        <begin position="1"/>
        <end position="227"/>
    </location>
</feature>
<dbReference type="GO" id="GO:0005634">
    <property type="term" value="C:nucleus"/>
    <property type="evidence" value="ECO:0007669"/>
    <property type="project" value="UniProtKB-SubCell"/>
</dbReference>
<protein>
    <recommendedName>
        <fullName evidence="12">5'-3' exoribonuclease 1</fullName>
        <ecNumber evidence="12">3.1.13.-</ecNumber>
    </recommendedName>
</protein>
<dbReference type="RefSeq" id="XP_031023075.1">
    <property type="nucleotide sequence ID" value="XM_031170927.1"/>
</dbReference>
<feature type="compositionally biased region" description="Low complexity" evidence="13">
    <location>
        <begin position="1427"/>
        <end position="1448"/>
    </location>
</feature>
<feature type="region of interest" description="Disordered" evidence="13">
    <location>
        <begin position="1537"/>
        <end position="1578"/>
    </location>
</feature>
<comment type="similarity">
    <text evidence="2">Belongs to the 5'-3' exonuclease family. XRN2/RAT1 subfamily.</text>
</comment>
<evidence type="ECO:0000256" key="12">
    <source>
        <dbReference type="PIRNR" id="PIRNR006743"/>
    </source>
</evidence>
<dbReference type="PIRSF" id="PIRSF006743">
    <property type="entry name" value="Exonuclease_Xnr1"/>
    <property type="match status" value="1"/>
</dbReference>
<keyword evidence="12" id="KW-0694">RNA-binding</keyword>
<evidence type="ECO:0000256" key="13">
    <source>
        <dbReference type="SAM" id="MobiDB-lite"/>
    </source>
</evidence>
<evidence type="ECO:0000256" key="9">
    <source>
        <dbReference type="ARBA" id="ARBA00023015"/>
    </source>
</evidence>
<evidence type="ECO:0000256" key="4">
    <source>
        <dbReference type="ARBA" id="ARBA00022552"/>
    </source>
</evidence>
<evidence type="ECO:0000259" key="15">
    <source>
        <dbReference type="Pfam" id="PF17846"/>
    </source>
</evidence>
<dbReference type="GO" id="GO:0006353">
    <property type="term" value="P:DNA-templated transcription termination"/>
    <property type="evidence" value="ECO:0007669"/>
    <property type="project" value="UniProtKB-KW"/>
</dbReference>
<evidence type="ECO:0000313" key="20">
    <source>
        <dbReference type="Proteomes" id="UP000319731"/>
    </source>
</evidence>
<evidence type="ECO:0000256" key="11">
    <source>
        <dbReference type="ARBA" id="ARBA00023242"/>
    </source>
</evidence>
<evidence type="ECO:0000256" key="3">
    <source>
        <dbReference type="ARBA" id="ARBA00022472"/>
    </source>
</evidence>
<keyword evidence="9" id="KW-0805">Transcription regulation</keyword>
<keyword evidence="12" id="KW-0963">Cytoplasm</keyword>
<dbReference type="GeneID" id="42006224"/>
<dbReference type="GO" id="GO:0004534">
    <property type="term" value="F:5'-3' RNA exonuclease activity"/>
    <property type="evidence" value="ECO:0007669"/>
    <property type="project" value="TreeGrafter"/>
</dbReference>
<dbReference type="STRING" id="1806994.A0A507C155"/>
<dbReference type="InterPro" id="IPR004859">
    <property type="entry name" value="Xrn1_N"/>
</dbReference>
<evidence type="ECO:0000256" key="1">
    <source>
        <dbReference type="ARBA" id="ARBA00004123"/>
    </source>
</evidence>
<dbReference type="InterPro" id="IPR047007">
    <property type="entry name" value="XRN1_D1_sf"/>
</dbReference>
<dbReference type="InterPro" id="IPR041385">
    <property type="entry name" value="SH3_12"/>
</dbReference>
<dbReference type="Gene3D" id="1.25.40.1050">
    <property type="match status" value="1"/>
</dbReference>
<dbReference type="Pfam" id="PF03159">
    <property type="entry name" value="XRN_N"/>
    <property type="match status" value="1"/>
</dbReference>
<dbReference type="InterPro" id="IPR047008">
    <property type="entry name" value="XRN1_SH3_sf"/>
</dbReference>
<feature type="compositionally biased region" description="Basic residues" evidence="13">
    <location>
        <begin position="1647"/>
        <end position="1660"/>
    </location>
</feature>
<feature type="domain" description="5'-3' exoribonuclease 1 SH3-like" evidence="16">
    <location>
        <begin position="1180"/>
        <end position="1246"/>
    </location>
</feature>
<dbReference type="GO" id="GO:0005737">
    <property type="term" value="C:cytoplasm"/>
    <property type="evidence" value="ECO:0007669"/>
    <property type="project" value="UniProtKB-SubCell"/>
</dbReference>
<dbReference type="GO" id="GO:0006397">
    <property type="term" value="P:mRNA processing"/>
    <property type="evidence" value="ECO:0007669"/>
    <property type="project" value="UniProtKB-KW"/>
</dbReference>
<feature type="region of interest" description="Disordered" evidence="13">
    <location>
        <begin position="1427"/>
        <end position="1449"/>
    </location>
</feature>
<dbReference type="Gene3D" id="2.30.30.750">
    <property type="match status" value="1"/>
</dbReference>
<feature type="domain" description="Xrn1 helical" evidence="15">
    <location>
        <begin position="275"/>
        <end position="666"/>
    </location>
</feature>
<dbReference type="Pfam" id="PF18332">
    <property type="entry name" value="XRN1_D1"/>
    <property type="match status" value="2"/>
</dbReference>
<comment type="function">
    <text evidence="12">Multifunctional protein that exhibits several independent functions at different levels of the cellular processes. 5'-3' exonuclease component of the nonsense-mediated mRNA decay (NMD) which is a highly conserved mRNA degradation pathway, an RNA surveillance system whose role is to identify and rid cells of mRNA with premature termination codons and thus prevents accumulation of potentially harmful truncated proteins.</text>
</comment>
<dbReference type="Pfam" id="PF17846">
    <property type="entry name" value="XRN_M"/>
    <property type="match status" value="1"/>
</dbReference>
<keyword evidence="10" id="KW-0804">Transcription</keyword>
<reference evidence="19 20" key="1">
    <citation type="journal article" date="2019" name="Sci. Rep.">
        <title>Comparative genomics of chytrid fungi reveal insights into the obligate biotrophic and pathogenic lifestyle of Synchytrium endobioticum.</title>
        <authorList>
            <person name="van de Vossenberg B.T.L.H."/>
            <person name="Warris S."/>
            <person name="Nguyen H.D.T."/>
            <person name="van Gent-Pelzer M.P.E."/>
            <person name="Joly D.L."/>
            <person name="van de Geest H.C."/>
            <person name="Bonants P.J.M."/>
            <person name="Smith D.S."/>
            <person name="Levesque C.A."/>
            <person name="van der Lee T.A.J."/>
        </authorList>
    </citation>
    <scope>NUCLEOTIDE SEQUENCE [LARGE SCALE GENOMIC DNA]</scope>
    <source>
        <strain evidence="19 20">JEL517</strain>
    </source>
</reference>
<dbReference type="Proteomes" id="UP000319731">
    <property type="component" value="Unassembled WGS sequence"/>
</dbReference>
<gene>
    <name evidence="19" type="ORF">SmJEL517_g04999</name>
</gene>
<evidence type="ECO:0000259" key="17">
    <source>
        <dbReference type="Pfam" id="PF18332"/>
    </source>
</evidence>
<evidence type="ECO:0000256" key="10">
    <source>
        <dbReference type="ARBA" id="ARBA00023163"/>
    </source>
</evidence>
<keyword evidence="6 12" id="KW-0540">Nuclease</keyword>
<feature type="domain" description="5'-3' exoribonuclease 1 D1" evidence="17">
    <location>
        <begin position="810"/>
        <end position="926"/>
    </location>
</feature>
<accession>A0A507C155</accession>
<organism evidence="19 20">
    <name type="scientific">Synchytrium microbalum</name>
    <dbReference type="NCBI Taxonomy" id="1806994"/>
    <lineage>
        <taxon>Eukaryota</taxon>
        <taxon>Fungi</taxon>
        <taxon>Fungi incertae sedis</taxon>
        <taxon>Chytridiomycota</taxon>
        <taxon>Chytridiomycota incertae sedis</taxon>
        <taxon>Chytridiomycetes</taxon>
        <taxon>Synchytriales</taxon>
        <taxon>Synchytriaceae</taxon>
        <taxon>Synchytrium</taxon>
    </lineage>
</organism>
<keyword evidence="12" id="KW-0866">Nonsense-mediated mRNA decay</keyword>
<dbReference type="InterPro" id="IPR041412">
    <property type="entry name" value="Xrn1_helical"/>
</dbReference>
<evidence type="ECO:0000259" key="16">
    <source>
        <dbReference type="Pfam" id="PF18129"/>
    </source>
</evidence>
<evidence type="ECO:0000256" key="7">
    <source>
        <dbReference type="ARBA" id="ARBA00022801"/>
    </source>
</evidence>
<comment type="subcellular location">
    <subcellularLocation>
        <location evidence="12">Cytoplasm</location>
    </subcellularLocation>
    <subcellularLocation>
        <location evidence="1">Nucleus</location>
    </subcellularLocation>
</comment>
<evidence type="ECO:0000259" key="18">
    <source>
        <dbReference type="Pfam" id="PF18334"/>
    </source>
</evidence>
<evidence type="ECO:0000256" key="8">
    <source>
        <dbReference type="ARBA" id="ARBA00022839"/>
    </source>
</evidence>
<dbReference type="Gene3D" id="2.170.260.40">
    <property type="match status" value="2"/>
</dbReference>
<dbReference type="InterPro" id="IPR014722">
    <property type="entry name" value="Rib_uL2_dom2"/>
</dbReference>
<dbReference type="PANTHER" id="PTHR12341">
    <property type="entry name" value="5'-&gt;3' EXORIBONUCLEASE"/>
    <property type="match status" value="1"/>
</dbReference>
<dbReference type="EMBL" id="QEAO01000040">
    <property type="protein sequence ID" value="TPX31716.1"/>
    <property type="molecule type" value="Genomic_DNA"/>
</dbReference>
<dbReference type="OrthoDB" id="372487at2759"/>
<dbReference type="GO" id="GO:0003723">
    <property type="term" value="F:RNA binding"/>
    <property type="evidence" value="ECO:0007669"/>
    <property type="project" value="UniProtKB-KW"/>
</dbReference>
<dbReference type="FunFam" id="3.40.50.12390:FF:000005">
    <property type="entry name" value="5'-3' exoribonuclease 2"/>
    <property type="match status" value="1"/>
</dbReference>
<feature type="compositionally biased region" description="Low complexity" evidence="13">
    <location>
        <begin position="1537"/>
        <end position="1570"/>
    </location>
</feature>
<dbReference type="InterPro" id="IPR040992">
    <property type="entry name" value="XRN1_D1"/>
</dbReference>
<keyword evidence="11" id="KW-0539">Nucleus</keyword>
<dbReference type="FunFam" id="3.40.50.12390:FF:000004">
    <property type="entry name" value="5'-3' exoribonuclease 1"/>
    <property type="match status" value="1"/>
</dbReference>
<dbReference type="PANTHER" id="PTHR12341:SF7">
    <property type="entry name" value="5'-3' EXORIBONUCLEASE 1"/>
    <property type="match status" value="1"/>
</dbReference>
<evidence type="ECO:0000256" key="5">
    <source>
        <dbReference type="ARBA" id="ARBA00022664"/>
    </source>
</evidence>
<dbReference type="InterPro" id="IPR027073">
    <property type="entry name" value="5_3_exoribonuclease"/>
</dbReference>
<keyword evidence="7 12" id="KW-0378">Hydrolase</keyword>
<dbReference type="InterPro" id="IPR016494">
    <property type="entry name" value="5_3_exoribonuclease_1"/>
</dbReference>
<dbReference type="CDD" id="cd18673">
    <property type="entry name" value="PIN_XRN1-2-like"/>
    <property type="match status" value="1"/>
</dbReference>
<feature type="region of interest" description="Disordered" evidence="13">
    <location>
        <begin position="1631"/>
        <end position="1660"/>
    </location>
</feature>
<dbReference type="GO" id="GO:0006364">
    <property type="term" value="P:rRNA processing"/>
    <property type="evidence" value="ECO:0007669"/>
    <property type="project" value="UniProtKB-KW"/>
</dbReference>
<dbReference type="GO" id="GO:0000184">
    <property type="term" value="P:nuclear-transcribed mRNA catabolic process, nonsense-mediated decay"/>
    <property type="evidence" value="ECO:0007669"/>
    <property type="project" value="UniProtKB-KW"/>
</dbReference>
<keyword evidence="8 12" id="KW-0269">Exonuclease</keyword>
<dbReference type="Gene3D" id="3.40.50.12390">
    <property type="match status" value="2"/>
</dbReference>
<evidence type="ECO:0000256" key="6">
    <source>
        <dbReference type="ARBA" id="ARBA00022722"/>
    </source>
</evidence>
<dbReference type="EC" id="3.1.13.-" evidence="12"/>
<dbReference type="Pfam" id="PF18129">
    <property type="entry name" value="SH3_12"/>
    <property type="match status" value="1"/>
</dbReference>
<evidence type="ECO:0000256" key="2">
    <source>
        <dbReference type="ARBA" id="ARBA00006994"/>
    </source>
</evidence>
<keyword evidence="4" id="KW-0698">rRNA processing</keyword>
<name>A0A507C155_9FUNG</name>
<keyword evidence="5" id="KW-0507">mRNA processing</keyword>
<feature type="domain" description="Exoribonuclease Xrn1 D2/D3" evidence="18">
    <location>
        <begin position="930"/>
        <end position="1150"/>
    </location>
</feature>
<sequence>MGIPKFFRWMSERYPLCSQLVTETNIPEFDNLYLDMNGIIHSCSHPNDGDVHFRMSEEAVFLAIFNYIDALFGKIKPKKLFFMAVDGVAPRAKMNQQRARRFRTAKDAVEARKKAEKKGEALPKEPPFDSNCITPGTEFMTKLSTQLKYFVNKKMSEDASWHGVQVVLSGHEVPGEGEHKIMEYLRLAKSRPDYDPNNRHCLYGLDADLIMLGLLSHEPHFALLREEVTFGRTKKKTSASSNPDTQSFFLLHLSLLREYLDLEFSSLKEKLPFAYDVERIIDDFILMAFFVGNDFLPNLPNLHINDGALATMFSKYKSILPDMGGYLNDGGKLNLRRCESILRALSDIEREKFEDERIDLKWLSSKMEREAAGPAKNKKNVITPSQKTLLASITQFIDDPPEAPARLWFDSNLPARDRNFIKKIAKDLSVLFGEDIKDPETPKVKSSYIELDSDEDQSDEEGTEARSRVLVRYEKMEVKDDGDMTIEKQQAEAKRMVEEEFQGIKKHYYKEKLEIDYSNKDQLDKVIYHYVEGLQWVLLYYYEGVASWEWFYPFHYAPMTSDIVDLSRFEFKFELGKPFLPFEQLMGVLPAASKTLIPAAYRDLMTDVASPIFDMYPVDFQLDMNGKKADWEAVVKIPFVDQDRLLRTLQAREAQLTPTERQRNNWGPSTRFTYDPNDVHVYSSVIPGVFPDINSCVCKMEDYNLPVIGLHGFVKGLCPGVRLGKDLMPGFPSLQTLPHTGTLGYHSVNVFNMEALREVLVISLASDGVGGKTAEELAKEKLDKKIFTGMKLSSDCPYSTLSFISLSPPGWPFLIEGLVVGMSDEYFHYSLATTPSGRQDVVKAPHNQESSDRFFREADNIESHYSKRFGTLIGPIEVALHVLPLKGMALKEDGALIKEYSDYDVMVPIQIVVDSIETEDPRFAEKPPPPISVEFPIGSKVFFLGSKRYGCVAEIQDCSDEKLNVALLVPKEAELESGLNFTRDIALEAHRQEQYHPSYLACKFIGISSLALAKAASSLHVISKRTENRHNIGLNLKFESKGRKVLGYSRKTENGWEYSQKAINLLKDYKTTFPEIFVALDRKQGSGEFFEDTDFFPHNVAEEKLNQVKEWLKVHGVKEMERVPLASNGLTKDWVIEIQTAIDNVYKDIKLPGFKKLIVKNVPRPSILKPAHAKHRLTNQTFELGDRVVHVVDAGTVPFGAEGTVVGMDGVFLDVLFDRPFMGGTSLDDRCAPSRGMVLSKDTLLNTSNPQPPISRPTKTSIQQTYNRFGIGKGKAQAQDSNAVNGYKRRGPKLNADAVFANGGDKKAWSKNPPQSIMARGDAKSNHVGEVRPAAATATVATVRPATATAPNSNNTPLQPHTVNPQTVEERQVGTLKIAIVKRAVTMPAVSANAPAAHHSTAPSVARPALEAQQPAVNVSIAVNNPPAQHQQQHQQYHSQQPYYSAQPFAGNSQYNGGYGYGYGYNEGNGYHNPNPYGGYQQYGYQQPYQGYQQNGYGSYNQGYYDQYYANMNSASSSGQNVDLSAQLKGVLNLKGDTTTASTSGDGTVSEANISSGGSSAGPSKSSTAADPSAGDVSRQILSSMVSKPGRVSQTGNAVGPSSGYAQYGTAAGQASNVAAYQATHNELHNLMSGQQSGGSRGYLHGNRGRGRGGNRGGRF</sequence>
<dbReference type="Gene3D" id="2.30.30.30">
    <property type="match status" value="1"/>
</dbReference>
<evidence type="ECO:0000313" key="19">
    <source>
        <dbReference type="EMBL" id="TPX31716.1"/>
    </source>
</evidence>
<keyword evidence="3" id="KW-0806">Transcription termination</keyword>
<proteinExistence type="inferred from homology"/>
<evidence type="ECO:0000259" key="14">
    <source>
        <dbReference type="Pfam" id="PF03159"/>
    </source>
</evidence>
<dbReference type="GO" id="GO:0016075">
    <property type="term" value="P:rRNA catabolic process"/>
    <property type="evidence" value="ECO:0007669"/>
    <property type="project" value="TreeGrafter"/>
</dbReference>
<comment type="caution">
    <text evidence="19">The sequence shown here is derived from an EMBL/GenBank/DDBJ whole genome shotgun (WGS) entry which is preliminary data.</text>
</comment>
<feature type="domain" description="5'-3' exoribonuclease 1 D1" evidence="17">
    <location>
        <begin position="716"/>
        <end position="789"/>
    </location>
</feature>
<keyword evidence="20" id="KW-1185">Reference proteome</keyword>